<dbReference type="Gene3D" id="3.40.50.300">
    <property type="entry name" value="P-loop containing nucleotide triphosphate hydrolases"/>
    <property type="match status" value="1"/>
</dbReference>
<dbReference type="EMBL" id="KN824852">
    <property type="protein sequence ID" value="KIK99687.1"/>
    <property type="molecule type" value="Genomic_DNA"/>
</dbReference>
<dbReference type="InterPro" id="IPR054696">
    <property type="entry name" value="GTP-eEF1A_C"/>
</dbReference>
<comment type="catalytic activity">
    <reaction evidence="9">
        <text>GTP + H2O = GDP + phosphate + H(+)</text>
        <dbReference type="Rhea" id="RHEA:19669"/>
        <dbReference type="ChEBI" id="CHEBI:15377"/>
        <dbReference type="ChEBI" id="CHEBI:15378"/>
        <dbReference type="ChEBI" id="CHEBI:37565"/>
        <dbReference type="ChEBI" id="CHEBI:43474"/>
        <dbReference type="ChEBI" id="CHEBI:58189"/>
    </reaction>
    <physiologicalReaction direction="left-to-right" evidence="9">
        <dbReference type="Rhea" id="RHEA:19670"/>
    </physiologicalReaction>
</comment>
<dbReference type="GO" id="GO:0003924">
    <property type="term" value="F:GTPase activity"/>
    <property type="evidence" value="ECO:0007669"/>
    <property type="project" value="InterPro"/>
</dbReference>
<dbReference type="InterPro" id="IPR009001">
    <property type="entry name" value="Transl_elong_EF1A/Init_IF2_C"/>
</dbReference>
<comment type="subcellular location">
    <subcellularLocation>
        <location evidence="1">Cytoplasm</location>
    </subcellularLocation>
</comment>
<keyword evidence="3" id="KW-0963">Cytoplasm</keyword>
<keyword evidence="5" id="KW-0378">Hydrolase</keyword>
<dbReference type="PANTHER" id="PTHR23115">
    <property type="entry name" value="TRANSLATION FACTOR"/>
    <property type="match status" value="1"/>
</dbReference>
<dbReference type="GO" id="GO:0005525">
    <property type="term" value="F:GTP binding"/>
    <property type="evidence" value="ECO:0007669"/>
    <property type="project" value="UniProtKB-KW"/>
</dbReference>
<feature type="compositionally biased region" description="Basic and acidic residues" evidence="12">
    <location>
        <begin position="88"/>
        <end position="101"/>
    </location>
</feature>
<dbReference type="InterPro" id="IPR009000">
    <property type="entry name" value="Transl_B-barrel_sf"/>
</dbReference>
<gene>
    <name evidence="14" type="ORF">PAXRUDRAFT_822454</name>
</gene>
<dbReference type="SUPFAM" id="SSF50465">
    <property type="entry name" value="EF-Tu/eEF-1alpha/eIF2-gamma C-terminal domain"/>
    <property type="match status" value="1"/>
</dbReference>
<dbReference type="Gene3D" id="2.40.30.10">
    <property type="entry name" value="Translation factors"/>
    <property type="match status" value="2"/>
</dbReference>
<keyword evidence="8" id="KW-0342">GTP-binding</keyword>
<evidence type="ECO:0000256" key="7">
    <source>
        <dbReference type="ARBA" id="ARBA00022917"/>
    </source>
</evidence>
<dbReference type="Pfam" id="PF00009">
    <property type="entry name" value="GTP_EFTU"/>
    <property type="match status" value="1"/>
</dbReference>
<dbReference type="CDD" id="cd16267">
    <property type="entry name" value="HBS1-like_II"/>
    <property type="match status" value="1"/>
</dbReference>
<dbReference type="GO" id="GO:0002184">
    <property type="term" value="P:cytoplasmic translational termination"/>
    <property type="evidence" value="ECO:0007669"/>
    <property type="project" value="UniProtKB-ARBA"/>
</dbReference>
<dbReference type="CDD" id="cd04093">
    <property type="entry name" value="HBS1_C_III"/>
    <property type="match status" value="1"/>
</dbReference>
<evidence type="ECO:0000256" key="3">
    <source>
        <dbReference type="ARBA" id="ARBA00022490"/>
    </source>
</evidence>
<dbReference type="InterPro" id="IPR015033">
    <property type="entry name" value="HBS1-like_N"/>
</dbReference>
<accession>A0A0D0DLX8</accession>
<sequence length="651" mass="71166">MSRHRLVRNINIQDELDDDALSEEGDIMTDEQLAQMESGYEHIRAVLGDEAVSGLDDGFIKDTLWQFYFDIEKSLSWLHDEQERRAAAKERKAAKEREKAHKAITQRKASQTPSTSGFNTPTSRTMTPVGTPTKASSRRADSGAQSSKRSGANTPAKANSGRVDPRLLDLTALNLQPREEESPRVDEPLPRMAMEREKLILAAREVLEASGKNVKRGVSLVVIGHVDAGKSTLMGRLLYELGRVDEKSRHANERESSRAGKSSFSWAWELDGTAEERERGITMDIAMQSLSTTHRQITILDAPGHKDFIPNMISGASQADCALLVVDATTGEFEAGFNRGGQTREHVVLVRSLGVSQVIVAVNKLDQVNWEQSRYDEICEQLKTFFGQSGFHSSKTSFVPVGAMLGVNLVERKAPESSLLSKWYKGPTLVDLLDNLEPPVRDIISPLRLPISNVFRGQSSGIGITGRICGGIVQVGERVRVIPGDESAVVKSIEVDERSVTWAVAGSNTTLYLTAIDHIHVNIGSVLCPPTDPVLLATSFTARIIVFDIQLPIITGASIELFHHSRDVPATISKLVATLDRGVGSVTKKSPRVLTKGTSAEIEITLRGDTPGAVARPIPIEPFSVNKEMGRILLRRGGETIAAGIVLEIRQ</sequence>
<keyword evidence="4" id="KW-0547">Nucleotide-binding</keyword>
<dbReference type="Pfam" id="PF08938">
    <property type="entry name" value="HBS1_N"/>
    <property type="match status" value="1"/>
</dbReference>
<evidence type="ECO:0000256" key="2">
    <source>
        <dbReference type="ARBA" id="ARBA00007249"/>
    </source>
</evidence>
<dbReference type="FunFam" id="2.40.30.10:FF:000070">
    <property type="entry name" value="Translation elongation factor EF-1 subunit"/>
    <property type="match status" value="1"/>
</dbReference>
<evidence type="ECO:0000256" key="12">
    <source>
        <dbReference type="SAM" id="MobiDB-lite"/>
    </source>
</evidence>
<dbReference type="CDD" id="cd01883">
    <property type="entry name" value="EF1_alpha"/>
    <property type="match status" value="1"/>
</dbReference>
<dbReference type="GO" id="GO:0005829">
    <property type="term" value="C:cytosol"/>
    <property type="evidence" value="ECO:0007669"/>
    <property type="project" value="GOC"/>
</dbReference>
<comment type="similarity">
    <text evidence="2">Belongs to the TRAFAC class translation factor GTPase superfamily. Classic translation factor GTPase family. EF-Tu/EF-1A subfamily.</text>
</comment>
<dbReference type="Proteomes" id="UP000054538">
    <property type="component" value="Unassembled WGS sequence"/>
</dbReference>
<organism evidence="14 15">
    <name type="scientific">Paxillus rubicundulus Ve08.2h10</name>
    <dbReference type="NCBI Taxonomy" id="930991"/>
    <lineage>
        <taxon>Eukaryota</taxon>
        <taxon>Fungi</taxon>
        <taxon>Dikarya</taxon>
        <taxon>Basidiomycota</taxon>
        <taxon>Agaricomycotina</taxon>
        <taxon>Agaricomycetes</taxon>
        <taxon>Agaricomycetidae</taxon>
        <taxon>Boletales</taxon>
        <taxon>Paxilineae</taxon>
        <taxon>Paxillaceae</taxon>
        <taxon>Paxillus</taxon>
    </lineage>
</organism>
<evidence type="ECO:0000256" key="11">
    <source>
        <dbReference type="ARBA" id="ARBA00074866"/>
    </source>
</evidence>
<dbReference type="SUPFAM" id="SSF50447">
    <property type="entry name" value="Translation proteins"/>
    <property type="match status" value="1"/>
</dbReference>
<evidence type="ECO:0000313" key="14">
    <source>
        <dbReference type="EMBL" id="KIK99687.1"/>
    </source>
</evidence>
<dbReference type="HOGENOM" id="CLU_007265_3_6_1"/>
<evidence type="ECO:0000256" key="5">
    <source>
        <dbReference type="ARBA" id="ARBA00022801"/>
    </source>
</evidence>
<name>A0A0D0DLX8_9AGAM</name>
<dbReference type="AlphaFoldDB" id="A0A0D0DLX8"/>
<evidence type="ECO:0000256" key="9">
    <source>
        <dbReference type="ARBA" id="ARBA00049117"/>
    </source>
</evidence>
<keyword evidence="15" id="KW-1185">Reference proteome</keyword>
<dbReference type="InterPro" id="IPR027417">
    <property type="entry name" value="P-loop_NTPase"/>
</dbReference>
<keyword evidence="6" id="KW-0810">Translation regulation</keyword>
<dbReference type="GO" id="GO:1990533">
    <property type="term" value="C:Dom34-Hbs1 complex"/>
    <property type="evidence" value="ECO:0007669"/>
    <property type="project" value="UniProtKB-ARBA"/>
</dbReference>
<feature type="compositionally biased region" description="Polar residues" evidence="12">
    <location>
        <begin position="107"/>
        <end position="135"/>
    </location>
</feature>
<dbReference type="InParanoid" id="A0A0D0DLX8"/>
<dbReference type="OrthoDB" id="342024at2759"/>
<proteinExistence type="inferred from homology"/>
<dbReference type="FunFam" id="2.40.30.10:FF:000020">
    <property type="entry name" value="Translation elongation factor EF-1"/>
    <property type="match status" value="1"/>
</dbReference>
<evidence type="ECO:0000256" key="1">
    <source>
        <dbReference type="ARBA" id="ARBA00004496"/>
    </source>
</evidence>
<evidence type="ECO:0000256" key="6">
    <source>
        <dbReference type="ARBA" id="ARBA00022845"/>
    </source>
</evidence>
<evidence type="ECO:0000259" key="13">
    <source>
        <dbReference type="PROSITE" id="PS51722"/>
    </source>
</evidence>
<feature type="region of interest" description="Disordered" evidence="12">
    <location>
        <begin position="88"/>
        <end position="164"/>
    </location>
</feature>
<comment type="subunit">
    <text evidence="10">Component of the Dom34-Hbs1 complex, also named Pelota-HBS1L complex, composed of dom34 and hbs1.</text>
</comment>
<reference evidence="15" key="2">
    <citation type="submission" date="2015-01" db="EMBL/GenBank/DDBJ databases">
        <title>Evolutionary Origins and Diversification of the Mycorrhizal Mutualists.</title>
        <authorList>
            <consortium name="DOE Joint Genome Institute"/>
            <consortium name="Mycorrhizal Genomics Consortium"/>
            <person name="Kohler A."/>
            <person name="Kuo A."/>
            <person name="Nagy L.G."/>
            <person name="Floudas D."/>
            <person name="Copeland A."/>
            <person name="Barry K.W."/>
            <person name="Cichocki N."/>
            <person name="Veneault-Fourrey C."/>
            <person name="LaButti K."/>
            <person name="Lindquist E.A."/>
            <person name="Lipzen A."/>
            <person name="Lundell T."/>
            <person name="Morin E."/>
            <person name="Murat C."/>
            <person name="Riley R."/>
            <person name="Ohm R."/>
            <person name="Sun H."/>
            <person name="Tunlid A."/>
            <person name="Henrissat B."/>
            <person name="Grigoriev I.V."/>
            <person name="Hibbett D.S."/>
            <person name="Martin F."/>
        </authorList>
    </citation>
    <scope>NUCLEOTIDE SEQUENCE [LARGE SCALE GENOMIC DNA]</scope>
    <source>
        <strain evidence="15">Ve08.2h10</strain>
    </source>
</reference>
<dbReference type="InterPro" id="IPR050100">
    <property type="entry name" value="TRAFAC_GTPase_members"/>
</dbReference>
<dbReference type="PRINTS" id="PR00315">
    <property type="entry name" value="ELONGATNFCT"/>
</dbReference>
<keyword evidence="7" id="KW-0648">Protein biosynthesis</keyword>
<evidence type="ECO:0000256" key="8">
    <source>
        <dbReference type="ARBA" id="ARBA00023134"/>
    </source>
</evidence>
<protein>
    <recommendedName>
        <fullName evidence="11">Elongation factor 1 alpha-like protein</fullName>
    </recommendedName>
</protein>
<feature type="domain" description="Tr-type G" evidence="13">
    <location>
        <begin position="215"/>
        <end position="447"/>
    </location>
</feature>
<feature type="compositionally biased region" description="Polar residues" evidence="12">
    <location>
        <begin position="143"/>
        <end position="157"/>
    </location>
</feature>
<dbReference type="Pfam" id="PF22594">
    <property type="entry name" value="GTP-eEF1A_C"/>
    <property type="match status" value="1"/>
</dbReference>
<dbReference type="GO" id="GO:0006417">
    <property type="term" value="P:regulation of translation"/>
    <property type="evidence" value="ECO:0007669"/>
    <property type="project" value="UniProtKB-KW"/>
</dbReference>
<dbReference type="InterPro" id="IPR000795">
    <property type="entry name" value="T_Tr_GTP-bd_dom"/>
</dbReference>
<dbReference type="FunCoup" id="A0A0D0DLX8">
    <property type="interactions" value="50"/>
</dbReference>
<reference evidence="14 15" key="1">
    <citation type="submission" date="2014-04" db="EMBL/GenBank/DDBJ databases">
        <authorList>
            <consortium name="DOE Joint Genome Institute"/>
            <person name="Kuo A."/>
            <person name="Kohler A."/>
            <person name="Jargeat P."/>
            <person name="Nagy L.G."/>
            <person name="Floudas D."/>
            <person name="Copeland A."/>
            <person name="Barry K.W."/>
            <person name="Cichocki N."/>
            <person name="Veneault-Fourrey C."/>
            <person name="LaButti K."/>
            <person name="Lindquist E.A."/>
            <person name="Lipzen A."/>
            <person name="Lundell T."/>
            <person name="Morin E."/>
            <person name="Murat C."/>
            <person name="Sun H."/>
            <person name="Tunlid A."/>
            <person name="Henrissat B."/>
            <person name="Grigoriev I.V."/>
            <person name="Hibbett D.S."/>
            <person name="Martin F."/>
            <person name="Nordberg H.P."/>
            <person name="Cantor M.N."/>
            <person name="Hua S.X."/>
        </authorList>
    </citation>
    <scope>NUCLEOTIDE SEQUENCE [LARGE SCALE GENOMIC DNA]</scope>
    <source>
        <strain evidence="14 15">Ve08.2h10</strain>
    </source>
</reference>
<dbReference type="FunFam" id="3.40.50.300:FF:000204">
    <property type="entry name" value="Translation elongation factor Tu"/>
    <property type="match status" value="1"/>
</dbReference>
<dbReference type="PROSITE" id="PS51722">
    <property type="entry name" value="G_TR_2"/>
    <property type="match status" value="1"/>
</dbReference>
<evidence type="ECO:0000313" key="15">
    <source>
        <dbReference type="Proteomes" id="UP000054538"/>
    </source>
</evidence>
<dbReference type="STRING" id="930991.A0A0D0DLX8"/>
<evidence type="ECO:0000256" key="10">
    <source>
        <dbReference type="ARBA" id="ARBA00063537"/>
    </source>
</evidence>
<evidence type="ECO:0000256" key="4">
    <source>
        <dbReference type="ARBA" id="ARBA00022741"/>
    </source>
</evidence>
<dbReference type="SUPFAM" id="SSF52540">
    <property type="entry name" value="P-loop containing nucleoside triphosphate hydrolases"/>
    <property type="match status" value="1"/>
</dbReference>